<dbReference type="Proteomes" id="UP000694890">
    <property type="component" value="Linkage group LG5"/>
</dbReference>
<feature type="compositionally biased region" description="Pro residues" evidence="2">
    <location>
        <begin position="102"/>
        <end position="115"/>
    </location>
</feature>
<dbReference type="AlphaFoldDB" id="A0AAJ7V8L3"/>
<proteinExistence type="inferred from homology"/>
<feature type="region of interest" description="Disordered" evidence="2">
    <location>
        <begin position="1"/>
        <end position="167"/>
    </location>
</feature>
<protein>
    <submittedName>
        <fullName evidence="5">Uncharacterized protein LOC108889057 isoform X1</fullName>
    </submittedName>
</protein>
<feature type="transmembrane region" description="Helical" evidence="3">
    <location>
        <begin position="327"/>
        <end position="350"/>
    </location>
</feature>
<reference evidence="5" key="1">
    <citation type="submission" date="2025-08" db="UniProtKB">
        <authorList>
            <consortium name="RefSeq"/>
        </authorList>
    </citation>
    <scope>IDENTIFICATION</scope>
    <source>
        <tissue evidence="5">Brain</tissue>
    </source>
</reference>
<name>A0AAJ7V8L3_LATCA</name>
<dbReference type="KEGG" id="lcf:108889057"/>
<keyword evidence="3" id="KW-0812">Transmembrane</keyword>
<evidence type="ECO:0000256" key="1">
    <source>
        <dbReference type="ARBA" id="ARBA00010090"/>
    </source>
</evidence>
<comment type="similarity">
    <text evidence="1">Belongs to the apolipoprotein L family.</text>
</comment>
<dbReference type="Gene3D" id="1.20.1170.10">
    <property type="match status" value="1"/>
</dbReference>
<dbReference type="Pfam" id="PF05461">
    <property type="entry name" value="ApoL"/>
    <property type="match status" value="1"/>
</dbReference>
<dbReference type="GO" id="GO:0005576">
    <property type="term" value="C:extracellular region"/>
    <property type="evidence" value="ECO:0007669"/>
    <property type="project" value="InterPro"/>
</dbReference>
<accession>A0AAJ7V8L3</accession>
<gene>
    <name evidence="5" type="primary">LOC108889057</name>
</gene>
<dbReference type="GO" id="GO:0006869">
    <property type="term" value="P:lipid transport"/>
    <property type="evidence" value="ECO:0007669"/>
    <property type="project" value="InterPro"/>
</dbReference>
<dbReference type="InterPro" id="IPR008405">
    <property type="entry name" value="ApoL"/>
</dbReference>
<dbReference type="GO" id="GO:0042157">
    <property type="term" value="P:lipoprotein metabolic process"/>
    <property type="evidence" value="ECO:0007669"/>
    <property type="project" value="InterPro"/>
</dbReference>
<dbReference type="RefSeq" id="XP_018540868.1">
    <property type="nucleotide sequence ID" value="XM_018685352.2"/>
</dbReference>
<dbReference type="PANTHER" id="PTHR14096">
    <property type="entry name" value="APOLIPOPROTEIN L"/>
    <property type="match status" value="1"/>
</dbReference>
<evidence type="ECO:0000313" key="5">
    <source>
        <dbReference type="RefSeq" id="XP_018540868.1"/>
    </source>
</evidence>
<evidence type="ECO:0000256" key="2">
    <source>
        <dbReference type="SAM" id="MobiDB-lite"/>
    </source>
</evidence>
<feature type="transmembrane region" description="Helical" evidence="3">
    <location>
        <begin position="296"/>
        <end position="321"/>
    </location>
</feature>
<dbReference type="GO" id="GO:0016020">
    <property type="term" value="C:membrane"/>
    <property type="evidence" value="ECO:0007669"/>
    <property type="project" value="TreeGrafter"/>
</dbReference>
<evidence type="ECO:0000256" key="3">
    <source>
        <dbReference type="SAM" id="Phobius"/>
    </source>
</evidence>
<feature type="compositionally biased region" description="Low complexity" evidence="2">
    <location>
        <begin position="60"/>
        <end position="70"/>
    </location>
</feature>
<feature type="region of interest" description="Disordered" evidence="2">
    <location>
        <begin position="188"/>
        <end position="214"/>
    </location>
</feature>
<dbReference type="PANTHER" id="PTHR14096:SF59">
    <property type="entry name" value="APOLIPOPROTEIN L, 1 ISOFORM X1"/>
    <property type="match status" value="1"/>
</dbReference>
<keyword evidence="3" id="KW-1133">Transmembrane helix</keyword>
<feature type="compositionally biased region" description="Acidic residues" evidence="2">
    <location>
        <begin position="24"/>
        <end position="34"/>
    </location>
</feature>
<organism evidence="4 5">
    <name type="scientific">Lates calcarifer</name>
    <name type="common">Barramundi</name>
    <name type="synonym">Holocentrus calcarifer</name>
    <dbReference type="NCBI Taxonomy" id="8187"/>
    <lineage>
        <taxon>Eukaryota</taxon>
        <taxon>Metazoa</taxon>
        <taxon>Chordata</taxon>
        <taxon>Craniata</taxon>
        <taxon>Vertebrata</taxon>
        <taxon>Euteleostomi</taxon>
        <taxon>Actinopterygii</taxon>
        <taxon>Neopterygii</taxon>
        <taxon>Teleostei</taxon>
        <taxon>Neoteleostei</taxon>
        <taxon>Acanthomorphata</taxon>
        <taxon>Carangaria</taxon>
        <taxon>Carangaria incertae sedis</taxon>
        <taxon>Centropomidae</taxon>
        <taxon>Lates</taxon>
    </lineage>
</organism>
<dbReference type="GO" id="GO:0008289">
    <property type="term" value="F:lipid binding"/>
    <property type="evidence" value="ECO:0007669"/>
    <property type="project" value="InterPro"/>
</dbReference>
<keyword evidence="3" id="KW-0472">Membrane</keyword>
<dbReference type="GeneID" id="108889057"/>
<evidence type="ECO:0000313" key="4">
    <source>
        <dbReference type="Proteomes" id="UP000694890"/>
    </source>
</evidence>
<sequence>MPKVCSSPPPVLPKTWITKKSSEESETANDDLEIVEPKPPVPHPKRQFSFPNKTEDKLSKCSSPPESPTKSPKPKPPVPHPKRQFSFPNKTEDKLSKCSSPPESPTKSPKPPVPAPRKQFSLPEKTDDNKPEWGSPPQSPTKSPKVCSTPVPKKSTVKKSSEESETANGNLKIVKAKLECNFSQMIAEQSANKSQPPRLPTKPPKQESDSDNEILDGSSLLSWWKTKKSWDTLCEDLRLTGKGETKIIRIKAGQLYKAAQVYILLLSEHGSTLKEYTSELLCIADNLDKVSKGTKIAGITGGATTVAGGVAAAAGVILSPFTLGASLALTVVGVGVAAAGGVTGASAAIANKVNLSQDNKKIEQIFQEYTDLMVGIEDCLKFINEGMETLRQHDLSILSEARKESVRVAGVIELAATGGASAKAIETNSRVCGLIQGFALGMDFYYTQGKDGQKLKKGLESKFAKKIRKLADDLNDGLKELMQIKDLFIEHCPGE</sequence>